<proteinExistence type="predicted"/>
<organism evidence="2 3">
    <name type="scientific">Cochliobolus heterostrophus (strain C5 / ATCC 48332 / race O)</name>
    <name type="common">Southern corn leaf blight fungus</name>
    <name type="synonym">Bipolaris maydis</name>
    <dbReference type="NCBI Taxonomy" id="701091"/>
    <lineage>
        <taxon>Eukaryota</taxon>
        <taxon>Fungi</taxon>
        <taxon>Dikarya</taxon>
        <taxon>Ascomycota</taxon>
        <taxon>Pezizomycotina</taxon>
        <taxon>Dothideomycetes</taxon>
        <taxon>Pleosporomycetidae</taxon>
        <taxon>Pleosporales</taxon>
        <taxon>Pleosporineae</taxon>
        <taxon>Pleosporaceae</taxon>
        <taxon>Bipolaris</taxon>
    </lineage>
</organism>
<feature type="signal peptide" evidence="1">
    <location>
        <begin position="1"/>
        <end position="20"/>
    </location>
</feature>
<dbReference type="eggNOG" id="ENOG502T143">
    <property type="taxonomic scope" value="Eukaryota"/>
</dbReference>
<protein>
    <recommendedName>
        <fullName evidence="4">Cell death in tomato 1</fullName>
    </recommendedName>
</protein>
<dbReference type="EMBL" id="KB445570">
    <property type="protein sequence ID" value="EMD96124.1"/>
    <property type="molecule type" value="Genomic_DNA"/>
</dbReference>
<dbReference type="HOGENOM" id="CLU_1421880_0_0_1"/>
<feature type="chain" id="PRO_5004027175" description="Cell death in tomato 1" evidence="1">
    <location>
        <begin position="21"/>
        <end position="189"/>
    </location>
</feature>
<evidence type="ECO:0008006" key="4">
    <source>
        <dbReference type="Google" id="ProtNLM"/>
    </source>
</evidence>
<accession>M2UC31</accession>
<dbReference type="OrthoDB" id="5226619at2759"/>
<dbReference type="Proteomes" id="UP000016936">
    <property type="component" value="Unassembled WGS sequence"/>
</dbReference>
<evidence type="ECO:0000256" key="1">
    <source>
        <dbReference type="SAM" id="SignalP"/>
    </source>
</evidence>
<keyword evidence="3" id="KW-1185">Reference proteome</keyword>
<reference evidence="2 3" key="1">
    <citation type="journal article" date="2012" name="PLoS Pathog.">
        <title>Diverse lifestyles and strategies of plant pathogenesis encoded in the genomes of eighteen Dothideomycetes fungi.</title>
        <authorList>
            <person name="Ohm R.A."/>
            <person name="Feau N."/>
            <person name="Henrissat B."/>
            <person name="Schoch C.L."/>
            <person name="Horwitz B.A."/>
            <person name="Barry K.W."/>
            <person name="Condon B.J."/>
            <person name="Copeland A.C."/>
            <person name="Dhillon B."/>
            <person name="Glaser F."/>
            <person name="Hesse C.N."/>
            <person name="Kosti I."/>
            <person name="LaButti K."/>
            <person name="Lindquist E.A."/>
            <person name="Lucas S."/>
            <person name="Salamov A.A."/>
            <person name="Bradshaw R.E."/>
            <person name="Ciuffetti L."/>
            <person name="Hamelin R.C."/>
            <person name="Kema G.H.J."/>
            <person name="Lawrence C."/>
            <person name="Scott J.A."/>
            <person name="Spatafora J.W."/>
            <person name="Turgeon B.G."/>
            <person name="de Wit P.J.G.M."/>
            <person name="Zhong S."/>
            <person name="Goodwin S.B."/>
            <person name="Grigoriev I.V."/>
        </authorList>
    </citation>
    <scope>NUCLEOTIDE SEQUENCE [LARGE SCALE GENOMIC DNA]</scope>
    <source>
        <strain evidence="3">C5 / ATCC 48332 / race O</strain>
    </source>
</reference>
<dbReference type="OMA" id="DRTWPCD"/>
<keyword evidence="1" id="KW-0732">Signal</keyword>
<dbReference type="AlphaFoldDB" id="M2UC31"/>
<name>M2UC31_COCH5</name>
<gene>
    <name evidence="2" type="ORF">COCHEDRAFT_1221748</name>
</gene>
<evidence type="ECO:0000313" key="3">
    <source>
        <dbReference type="Proteomes" id="UP000016936"/>
    </source>
</evidence>
<evidence type="ECO:0000313" key="2">
    <source>
        <dbReference type="EMBL" id="EMD96124.1"/>
    </source>
</evidence>
<sequence length="189" mass="20289">MQFTTTSVITLLAFASSATASPLAARQNALQDWQVTDLAVSVPMGRPGSYPWGTLKANITDPNAINLGTSSDGSQIIVPAGSKGVNCEAKWYIHGDSPIGRAWPCDSTSNGYWFMHVYEGTSGFSSSNFDLKFTRVAEKIYLDTQYKATFEAKGHFDSKGSLGGVCSAGECNWGLLQSKKPFKITPSKA</sequence>
<reference evidence="3" key="2">
    <citation type="journal article" date="2013" name="PLoS Genet.">
        <title>Comparative genome structure, secondary metabolite, and effector coding capacity across Cochliobolus pathogens.</title>
        <authorList>
            <person name="Condon B.J."/>
            <person name="Leng Y."/>
            <person name="Wu D."/>
            <person name="Bushley K.E."/>
            <person name="Ohm R.A."/>
            <person name="Otillar R."/>
            <person name="Martin J."/>
            <person name="Schackwitz W."/>
            <person name="Grimwood J."/>
            <person name="MohdZainudin N."/>
            <person name="Xue C."/>
            <person name="Wang R."/>
            <person name="Manning V.A."/>
            <person name="Dhillon B."/>
            <person name="Tu Z.J."/>
            <person name="Steffenson B.J."/>
            <person name="Salamov A."/>
            <person name="Sun H."/>
            <person name="Lowry S."/>
            <person name="LaButti K."/>
            <person name="Han J."/>
            <person name="Copeland A."/>
            <person name="Lindquist E."/>
            <person name="Barry K."/>
            <person name="Schmutz J."/>
            <person name="Baker S.E."/>
            <person name="Ciuffetti L.M."/>
            <person name="Grigoriev I.V."/>
            <person name="Zhong S."/>
            <person name="Turgeon B.G."/>
        </authorList>
    </citation>
    <scope>NUCLEOTIDE SEQUENCE [LARGE SCALE GENOMIC DNA]</scope>
    <source>
        <strain evidence="3">C5 / ATCC 48332 / race O</strain>
    </source>
</reference>